<dbReference type="GO" id="GO:0016929">
    <property type="term" value="F:deSUMOylase activity"/>
    <property type="evidence" value="ECO:0007669"/>
    <property type="project" value="Ensembl"/>
</dbReference>
<dbReference type="PROSITE" id="PS50235">
    <property type="entry name" value="USP_3"/>
    <property type="match status" value="1"/>
</dbReference>
<sequence>MTGEDTGLEALASPQAGYLGKVSDERAESLEHCPWCTSKGLTYALRSYHINLQESITLCTNPQCLFPLVTRPLEDVLSSLAPTVPVVGNKRKNSLELEKDTIESPVKRLRSSEVASLLSQQQVDDGSENPHTNGLRAVPETPSETVNGNHKGCVETETDGWDPLQDEDVAPPSCSAPFGHSSDVLVNSAAAEPSLCPHLGVNGASENGFKEKNAPVLNGCSSRDFSSTGIEFPMTLCDEQTTPREEKSLNADTAGSGDAEGVSSESEGLSFLSSRQSEELVFVPKWLLWRNSDNLCWLDSLLAALVNCRTLRRCKPKDEPRHSSVWQLMRGYEDVCAAVQMHQQTGGDGVVRVPRPVLQKADADLQRLRMSIFELLQPKLHCILGQRETPVFAMPLLLTADSWAEHLFQSSFRWEFKCSECEVVTKERVVKTLPTFTNIVPDWRPLNAVHLSVCNVCGKKNQKRTMSLESVPPVFALHFVEGLPDGDVGTFTFSFQGRRYSVTTVIQFNHRLRHFVTWIRNDESWLEYDDLQHPDFKTHGKLQVPAHEMHVVFWEVEDDADPPADEPLDQSLLTLHNDTDIVDALTEKDSSLMDTTVTAGVDTSIGSTTLLDAFEGLSHNDIITLTLVEVDSSDNSPPAEVARQASPESVTDTSPLSTSQKSPPLDQNARWSFLLSKHPLSHLHKPVSKPPSRTEARSSQPVHSTPNPVKRQMVPPGLPKPQIITDSLKLPPKAAEMYCGFGTKSSTSPLPSKVPPGLSETEALRYKLIKKLKAKKKKLAKLNQLLGHQERLQPDSTDLNSPSTVASSTYDGSGGDGDDFLSDLLSPATTASNLSPDSTGFLEMLSNGRDGADNMDGAMKGGGAASQTGCGTSVPETENFLEDFLTQWL</sequence>
<feature type="region of interest" description="Disordered" evidence="1">
    <location>
        <begin position="239"/>
        <end position="264"/>
    </location>
</feature>
<evidence type="ECO:0000259" key="2">
    <source>
        <dbReference type="PROSITE" id="PS50235"/>
    </source>
</evidence>
<feature type="compositionally biased region" description="Polar residues" evidence="1">
    <location>
        <begin position="646"/>
        <end position="662"/>
    </location>
</feature>
<feature type="domain" description="USP" evidence="2">
    <location>
        <begin position="287"/>
        <end position="557"/>
    </location>
</feature>
<reference evidence="3" key="2">
    <citation type="submission" date="2025-09" db="UniProtKB">
        <authorList>
            <consortium name="Ensembl"/>
        </authorList>
    </citation>
    <scope>IDENTIFICATION</scope>
</reference>
<dbReference type="InterPro" id="IPR028889">
    <property type="entry name" value="USP"/>
</dbReference>
<feature type="region of interest" description="Disordered" evidence="1">
    <location>
        <begin position="632"/>
        <end position="666"/>
    </location>
</feature>
<dbReference type="PANTHER" id="PTHR15294:SF3">
    <property type="entry name" value="SUMO-SPECIFIC ISOPEPTIDASE USPL1"/>
    <property type="match status" value="1"/>
</dbReference>
<dbReference type="GO" id="GO:0015030">
    <property type="term" value="C:Cajal body"/>
    <property type="evidence" value="ECO:0007669"/>
    <property type="project" value="Ensembl"/>
</dbReference>
<accession>A0A3Q2ZXS1</accession>
<protein>
    <submittedName>
        <fullName evidence="3">Ubiquitin specific peptidase like 1</fullName>
    </submittedName>
</protein>
<dbReference type="Ensembl" id="ENSKMAT00000008868.1">
    <property type="protein sequence ID" value="ENSKMAP00000008736.1"/>
    <property type="gene ID" value="ENSKMAG00000006555.1"/>
</dbReference>
<evidence type="ECO:0000313" key="4">
    <source>
        <dbReference type="Proteomes" id="UP000264800"/>
    </source>
</evidence>
<feature type="region of interest" description="Disordered" evidence="1">
    <location>
        <begin position="118"/>
        <end position="148"/>
    </location>
</feature>
<feature type="region of interest" description="Disordered" evidence="1">
    <location>
        <begin position="790"/>
        <end position="820"/>
    </location>
</feature>
<dbReference type="Proteomes" id="UP000264800">
    <property type="component" value="Unplaced"/>
</dbReference>
<feature type="compositionally biased region" description="Polar residues" evidence="1">
    <location>
        <begin position="865"/>
        <end position="875"/>
    </location>
</feature>
<dbReference type="OMA" id="CEDEVTR"/>
<dbReference type="Pfam" id="PF15499">
    <property type="entry name" value="Peptidase_C98"/>
    <property type="match status" value="1"/>
</dbReference>
<dbReference type="InterPro" id="IPR033505">
    <property type="entry name" value="USPL1"/>
</dbReference>
<reference evidence="3" key="1">
    <citation type="submission" date="2025-08" db="UniProtKB">
        <authorList>
            <consortium name="Ensembl"/>
        </authorList>
    </citation>
    <scope>IDENTIFICATION</scope>
</reference>
<organism evidence="3 4">
    <name type="scientific">Kryptolebias marmoratus</name>
    <name type="common">Mangrove killifish</name>
    <name type="synonym">Rivulus marmoratus</name>
    <dbReference type="NCBI Taxonomy" id="37003"/>
    <lineage>
        <taxon>Eukaryota</taxon>
        <taxon>Metazoa</taxon>
        <taxon>Chordata</taxon>
        <taxon>Craniata</taxon>
        <taxon>Vertebrata</taxon>
        <taxon>Euteleostomi</taxon>
        <taxon>Actinopterygii</taxon>
        <taxon>Neopterygii</taxon>
        <taxon>Teleostei</taxon>
        <taxon>Neoteleostei</taxon>
        <taxon>Acanthomorphata</taxon>
        <taxon>Ovalentaria</taxon>
        <taxon>Atherinomorphae</taxon>
        <taxon>Cyprinodontiformes</taxon>
        <taxon>Rivulidae</taxon>
        <taxon>Kryptolebias</taxon>
    </lineage>
</organism>
<dbReference type="InterPro" id="IPR038765">
    <property type="entry name" value="Papain-like_cys_pep_sf"/>
</dbReference>
<feature type="compositionally biased region" description="Polar residues" evidence="1">
    <location>
        <begin position="118"/>
        <end position="132"/>
    </location>
</feature>
<dbReference type="GeneTree" id="ENSGT00390000002316"/>
<feature type="region of interest" description="Disordered" evidence="1">
    <location>
        <begin position="682"/>
        <end position="718"/>
    </location>
</feature>
<feature type="region of interest" description="Disordered" evidence="1">
    <location>
        <begin position="848"/>
        <end position="875"/>
    </location>
</feature>
<dbReference type="InterPro" id="IPR028890">
    <property type="entry name" value="Peptidase_C98"/>
</dbReference>
<feature type="compositionally biased region" description="Polar residues" evidence="1">
    <location>
        <begin position="697"/>
        <end position="707"/>
    </location>
</feature>
<evidence type="ECO:0000256" key="1">
    <source>
        <dbReference type="SAM" id="MobiDB-lite"/>
    </source>
</evidence>
<dbReference type="PANTHER" id="PTHR15294">
    <property type="entry name" value="RETINOVIN-RELATED"/>
    <property type="match status" value="1"/>
</dbReference>
<dbReference type="GO" id="GO:0030576">
    <property type="term" value="P:Cajal body organization"/>
    <property type="evidence" value="ECO:0007669"/>
    <property type="project" value="Ensembl"/>
</dbReference>
<dbReference type="SUPFAM" id="SSF54001">
    <property type="entry name" value="Cysteine proteinases"/>
    <property type="match status" value="1"/>
</dbReference>
<dbReference type="GO" id="GO:0016926">
    <property type="term" value="P:protein desumoylation"/>
    <property type="evidence" value="ECO:0007669"/>
    <property type="project" value="Ensembl"/>
</dbReference>
<proteinExistence type="predicted"/>
<dbReference type="Gene3D" id="3.90.70.10">
    <property type="entry name" value="Cysteine proteinases"/>
    <property type="match status" value="1"/>
</dbReference>
<dbReference type="GO" id="GO:1904867">
    <property type="term" value="P:protein localization to Cajal body"/>
    <property type="evidence" value="ECO:0007669"/>
    <property type="project" value="Ensembl"/>
</dbReference>
<feature type="compositionally biased region" description="Polar residues" evidence="1">
    <location>
        <begin position="794"/>
        <end position="810"/>
    </location>
</feature>
<name>A0A3Q2ZXS1_KRYMA</name>
<dbReference type="AlphaFoldDB" id="A0A3Q2ZXS1"/>
<evidence type="ECO:0000313" key="3">
    <source>
        <dbReference type="Ensembl" id="ENSKMAP00000008736.1"/>
    </source>
</evidence>
<keyword evidence="4" id="KW-1185">Reference proteome</keyword>
<dbReference type="GO" id="GO:0032183">
    <property type="term" value="F:SUMO binding"/>
    <property type="evidence" value="ECO:0007669"/>
    <property type="project" value="Ensembl"/>
</dbReference>
<dbReference type="STRING" id="37003.ENSKMAP00000008736"/>